<dbReference type="Pfam" id="PF00722">
    <property type="entry name" value="Glyco_hydro_16"/>
    <property type="match status" value="1"/>
</dbReference>
<dbReference type="PANTHER" id="PTHR31062">
    <property type="entry name" value="XYLOGLUCAN ENDOTRANSGLUCOSYLASE/HYDROLASE PROTEIN 8-RELATED"/>
    <property type="match status" value="1"/>
</dbReference>
<dbReference type="eggNOG" id="KOG0017">
    <property type="taxonomic scope" value="Eukaryota"/>
</dbReference>
<protein>
    <recommendedName>
        <fullName evidence="5">Xyloglucan endotransglucosylase/hydrolase</fullName>
        <ecNumber evidence="5">2.4.1.207</ecNumber>
    </recommendedName>
</protein>
<dbReference type="KEGG" id="nnu:104586033"/>
<dbReference type="PROSITE" id="PS51762">
    <property type="entry name" value="GH16_2"/>
    <property type="match status" value="1"/>
</dbReference>
<keyword evidence="5" id="KW-0052">Apoplast</keyword>
<dbReference type="RefSeq" id="XP_010241425.1">
    <property type="nucleotide sequence ID" value="XM_010243123.1"/>
</dbReference>
<dbReference type="GO" id="GO:0010411">
    <property type="term" value="P:xyloglucan metabolic process"/>
    <property type="evidence" value="ECO:0007669"/>
    <property type="project" value="InterPro"/>
</dbReference>
<dbReference type="PRINTS" id="PR00737">
    <property type="entry name" value="GLHYDRLASE16"/>
</dbReference>
<dbReference type="InterPro" id="IPR013320">
    <property type="entry name" value="ConA-like_dom_sf"/>
</dbReference>
<dbReference type="STRING" id="4432.A0A1U7YNC2"/>
<keyword evidence="5" id="KW-0134">Cell wall</keyword>
<keyword evidence="6" id="KW-1185">Reference proteome</keyword>
<keyword evidence="4 5" id="KW-0326">Glycosidase</keyword>
<dbReference type="InterPro" id="IPR010713">
    <property type="entry name" value="XET_C"/>
</dbReference>
<proteinExistence type="inferred from homology"/>
<sequence length="285" mass="32749">MRSFLLGLSVFLLVGGALAGKKIAIPSSFDKNYYVAWAQDHVQFLHQGKEVQISMDKASGSAIASKMVYASGFFNMRIKVPVGDSAGVVTAFYLTSHSDIHDELDFEFLGNKEGKPHYLQTNVYTNGVGNREQRFLLWFDPSARFHTYRVLWNTHQIVFFVDDTPIRVFRNKAKIGVHYPSQPMQVVGSIWDGDSWATDGGQTKVNWTVAPFKTYFRNFDIDACPSSKLPQLCYSPKFWWNRDKYSNLNSTQQKRYLYVRKNYMVYDYCSDKTRYPVPPPECDAT</sequence>
<comment type="PTM">
    <text evidence="5">Contains at least one intrachain disulfide bond essential for its enzymatic activity.</text>
</comment>
<keyword evidence="3" id="KW-1015">Disulfide bond</keyword>
<dbReference type="OrthoDB" id="4781at2759"/>
<dbReference type="EC" id="2.4.1.207" evidence="5"/>
<organism evidence="6 7">
    <name type="scientific">Nelumbo nucifera</name>
    <name type="common">Sacred lotus</name>
    <dbReference type="NCBI Taxonomy" id="4432"/>
    <lineage>
        <taxon>Eukaryota</taxon>
        <taxon>Viridiplantae</taxon>
        <taxon>Streptophyta</taxon>
        <taxon>Embryophyta</taxon>
        <taxon>Tracheophyta</taxon>
        <taxon>Spermatophyta</taxon>
        <taxon>Magnoliopsida</taxon>
        <taxon>Proteales</taxon>
        <taxon>Nelumbonaceae</taxon>
        <taxon>Nelumbo</taxon>
    </lineage>
</organism>
<dbReference type="AlphaFoldDB" id="A0A1U7YNC2"/>
<keyword evidence="1 5" id="KW-0808">Transferase</keyword>
<keyword evidence="5" id="KW-0964">Secreted</keyword>
<dbReference type="GO" id="GO:0016762">
    <property type="term" value="F:xyloglucan:xyloglucosyl transferase activity"/>
    <property type="evidence" value="ECO:0007669"/>
    <property type="project" value="UniProtKB-EC"/>
</dbReference>
<evidence type="ECO:0000256" key="1">
    <source>
        <dbReference type="ARBA" id="ARBA00022679"/>
    </source>
</evidence>
<evidence type="ECO:0000256" key="3">
    <source>
        <dbReference type="ARBA" id="ARBA00023157"/>
    </source>
</evidence>
<evidence type="ECO:0000256" key="2">
    <source>
        <dbReference type="ARBA" id="ARBA00022801"/>
    </source>
</evidence>
<dbReference type="PIRSF" id="PIRSF005604">
    <property type="entry name" value="XET"/>
    <property type="match status" value="1"/>
</dbReference>
<keyword evidence="5" id="KW-0961">Cell wall biogenesis/degradation</keyword>
<keyword evidence="5" id="KW-0732">Signal</keyword>
<dbReference type="GO" id="GO:0042546">
    <property type="term" value="P:cell wall biogenesis"/>
    <property type="evidence" value="ECO:0007669"/>
    <property type="project" value="InterPro"/>
</dbReference>
<comment type="function">
    <text evidence="5">Catalyzes xyloglucan endohydrolysis (XEH) and/or endotransglycosylation (XET). Cleaves and religates xyloglucan polymers, an essential constituent of the primary cell wall, and thereby participates in cell wall construction of growing tissues.</text>
</comment>
<dbReference type="Gene3D" id="2.60.120.200">
    <property type="match status" value="1"/>
</dbReference>
<dbReference type="OMA" id="FDQNYEV"/>
<keyword evidence="2 5" id="KW-0378">Hydrolase</keyword>
<dbReference type="GeneID" id="104586033"/>
<dbReference type="FunFam" id="2.60.120.200:FF:000025">
    <property type="entry name" value="Xyloglucan endotransglucosylase/hydrolase"/>
    <property type="match status" value="1"/>
</dbReference>
<comment type="subcellular location">
    <subcellularLocation>
        <location evidence="5">Secreted</location>
        <location evidence="5">Cell wall</location>
    </subcellularLocation>
    <subcellularLocation>
        <location evidence="5">Secreted</location>
        <location evidence="5">Extracellular space</location>
        <location evidence="5">Apoplast</location>
    </subcellularLocation>
</comment>
<dbReference type="Proteomes" id="UP000189703">
    <property type="component" value="Unplaced"/>
</dbReference>
<evidence type="ECO:0000313" key="7">
    <source>
        <dbReference type="RefSeq" id="XP_010241425.1"/>
    </source>
</evidence>
<feature type="signal peptide" evidence="5">
    <location>
        <begin position="1"/>
        <end position="19"/>
    </location>
</feature>
<gene>
    <name evidence="7" type="primary">LOC104586033</name>
</gene>
<evidence type="ECO:0000256" key="4">
    <source>
        <dbReference type="ARBA" id="ARBA00023295"/>
    </source>
</evidence>
<dbReference type="InterPro" id="IPR016455">
    <property type="entry name" value="XTH"/>
</dbReference>
<evidence type="ECO:0000256" key="5">
    <source>
        <dbReference type="RuleBase" id="RU361120"/>
    </source>
</evidence>
<dbReference type="InterPro" id="IPR008264">
    <property type="entry name" value="Beta_glucanase"/>
</dbReference>
<dbReference type="CDD" id="cd02176">
    <property type="entry name" value="GH16_XET"/>
    <property type="match status" value="1"/>
</dbReference>
<name>A0A1U7YNC2_NELNU</name>
<dbReference type="GO" id="GO:0071555">
    <property type="term" value="P:cell wall organization"/>
    <property type="evidence" value="ECO:0007669"/>
    <property type="project" value="UniProtKB-KW"/>
</dbReference>
<dbReference type="GO" id="GO:0004553">
    <property type="term" value="F:hydrolase activity, hydrolyzing O-glycosyl compounds"/>
    <property type="evidence" value="ECO:0007669"/>
    <property type="project" value="InterPro"/>
</dbReference>
<accession>A0A1U7YNC2</accession>
<dbReference type="FunCoup" id="A0A1U7YNC2">
    <property type="interactions" value="41"/>
</dbReference>
<dbReference type="SUPFAM" id="SSF49899">
    <property type="entry name" value="Concanavalin A-like lectins/glucanases"/>
    <property type="match status" value="1"/>
</dbReference>
<dbReference type="GO" id="GO:0048046">
    <property type="term" value="C:apoplast"/>
    <property type="evidence" value="ECO:0007669"/>
    <property type="project" value="UniProtKB-SubCell"/>
</dbReference>
<dbReference type="Pfam" id="PF06955">
    <property type="entry name" value="XET_C"/>
    <property type="match status" value="1"/>
</dbReference>
<dbReference type="InterPro" id="IPR000757">
    <property type="entry name" value="Beta-glucanase-like"/>
</dbReference>
<dbReference type="InterPro" id="IPR044791">
    <property type="entry name" value="Beta-glucanase/XTH"/>
</dbReference>
<comment type="similarity">
    <text evidence="5">Belongs to the glycosyl hydrolase 16 family.</text>
</comment>
<evidence type="ECO:0000313" key="6">
    <source>
        <dbReference type="Proteomes" id="UP000189703"/>
    </source>
</evidence>
<feature type="chain" id="PRO_5043056565" description="Xyloglucan endotransglucosylase/hydrolase" evidence="5">
    <location>
        <begin position="20"/>
        <end position="285"/>
    </location>
</feature>
<reference evidence="7" key="1">
    <citation type="submission" date="2025-08" db="UniProtKB">
        <authorList>
            <consortium name="RefSeq"/>
        </authorList>
    </citation>
    <scope>IDENTIFICATION</scope>
</reference>